<feature type="transmembrane region" description="Helical" evidence="1">
    <location>
        <begin position="98"/>
        <end position="122"/>
    </location>
</feature>
<dbReference type="AlphaFoldDB" id="A0A0F7PB50"/>
<dbReference type="KEGG" id="hsu:HLASF_1915"/>
<feature type="transmembrane region" description="Helical" evidence="1">
    <location>
        <begin position="243"/>
        <end position="266"/>
    </location>
</feature>
<dbReference type="GeneID" id="26011233"/>
<dbReference type="Proteomes" id="UP000060390">
    <property type="component" value="Chromosome"/>
</dbReference>
<protein>
    <recommendedName>
        <fullName evidence="6">DUF63 domain-containing protein</fullName>
    </recommendedName>
</protein>
<feature type="transmembrane region" description="Helical" evidence="1">
    <location>
        <begin position="128"/>
        <end position="146"/>
    </location>
</feature>
<dbReference type="OrthoDB" id="308209at2157"/>
<accession>A0A0F7PB50</accession>
<dbReference type="EMBL" id="CP008874">
    <property type="protein sequence ID" value="AKH98386.1"/>
    <property type="molecule type" value="Genomic_DNA"/>
</dbReference>
<name>A0A0F7PB50_9EURY</name>
<keyword evidence="5" id="KW-1185">Reference proteome</keyword>
<gene>
    <name evidence="3" type="ORF">HLASA_1901</name>
    <name evidence="2" type="ORF">HLASF_1915</name>
</gene>
<evidence type="ECO:0000313" key="4">
    <source>
        <dbReference type="Proteomes" id="UP000060390"/>
    </source>
</evidence>
<feature type="transmembrane region" description="Helical" evidence="1">
    <location>
        <begin position="209"/>
        <end position="231"/>
    </location>
</feature>
<evidence type="ECO:0000313" key="3">
    <source>
        <dbReference type="EMBL" id="ALG82780.1"/>
    </source>
</evidence>
<keyword evidence="1" id="KW-0472">Membrane</keyword>
<dbReference type="InterPro" id="IPR002749">
    <property type="entry name" value="DUF63"/>
</dbReference>
<feature type="transmembrane region" description="Helical" evidence="1">
    <location>
        <begin position="66"/>
        <end position="91"/>
    </location>
</feature>
<dbReference type="EMBL" id="CP011564">
    <property type="protein sequence ID" value="ALG82780.1"/>
    <property type="molecule type" value="Genomic_DNA"/>
</dbReference>
<feature type="transmembrane region" description="Helical" evidence="1">
    <location>
        <begin position="41"/>
        <end position="60"/>
    </location>
</feature>
<proteinExistence type="predicted"/>
<dbReference type="Proteomes" id="UP000069906">
    <property type="component" value="Chromosome"/>
</dbReference>
<reference evidence="2 5" key="1">
    <citation type="journal article" date="2015" name="ISME J.">
        <title>Elemental sulfur and acetate can support life of a novel strictly anaerobic haloarchaeon.</title>
        <authorList>
            <person name="Sorokin D.Y."/>
            <person name="Kublanov I.V."/>
            <person name="Gavrilov S.N."/>
            <person name="Rojo D."/>
            <person name="Roman P."/>
            <person name="Golyshin P.N."/>
            <person name="Slepak V.Z."/>
            <person name="Smedile F."/>
            <person name="Ferrer M."/>
            <person name="Messina E."/>
            <person name="La Cono V."/>
            <person name="Yakimov M.M."/>
        </authorList>
    </citation>
    <scope>NUCLEOTIDE SEQUENCE [LARGE SCALE GENOMIC DNA]</scope>
    <source>
        <strain evidence="2 5">HSR2</strain>
    </source>
</reference>
<reference evidence="3 4" key="3">
    <citation type="journal article" date="2016" name="Stand. Genomic Sci.">
        <title>Complete genome sequence of 'Halanaeroarchaeum sulfurireducens' M27-SA2, a sulfur-reducing and acetate-oxidizing haloarchaeon from the deep-sea hypersaline anoxic lake Medee.</title>
        <authorList>
            <person name="Messina E."/>
            <person name="Sorokin D.Y."/>
            <person name="Kublanov I.V."/>
            <person name="Toshchakov S."/>
            <person name="Lopatina A."/>
            <person name="Arcadi E."/>
            <person name="Smedile F."/>
            <person name="La Spada G."/>
            <person name="La Cono V."/>
            <person name="Yakimov M.M."/>
        </authorList>
    </citation>
    <scope>NUCLEOTIDE SEQUENCE [LARGE SCALE GENOMIC DNA]</scope>
    <source>
        <strain evidence="3 4">M27-SA2</strain>
    </source>
</reference>
<dbReference type="HOGENOM" id="CLU_1028982_0_0_2"/>
<dbReference type="PANTHER" id="PTHR40700:SF1">
    <property type="entry name" value="DUF63 DOMAIN-CONTAINING PROTEIN"/>
    <property type="match status" value="1"/>
</dbReference>
<feature type="transmembrane region" description="Helical" evidence="1">
    <location>
        <begin position="12"/>
        <end position="29"/>
    </location>
</feature>
<organism evidence="2 5">
    <name type="scientific">Halanaeroarchaeum sulfurireducens</name>
    <dbReference type="NCBI Taxonomy" id="1604004"/>
    <lineage>
        <taxon>Archaea</taxon>
        <taxon>Methanobacteriati</taxon>
        <taxon>Methanobacteriota</taxon>
        <taxon>Stenosarchaea group</taxon>
        <taxon>Halobacteria</taxon>
        <taxon>Halobacteriales</taxon>
        <taxon>Halobacteriaceae</taxon>
        <taxon>Halanaeroarchaeum</taxon>
    </lineage>
</organism>
<dbReference type="STRING" id="1604004.HLASA_1901"/>
<keyword evidence="1" id="KW-1133">Transmembrane helix</keyword>
<dbReference type="KEGG" id="hsf:HLASA_1901"/>
<evidence type="ECO:0008006" key="6">
    <source>
        <dbReference type="Google" id="ProtNLM"/>
    </source>
</evidence>
<evidence type="ECO:0000256" key="1">
    <source>
        <dbReference type="SAM" id="Phobius"/>
    </source>
</evidence>
<dbReference type="RefSeq" id="WP_050049052.1">
    <property type="nucleotide sequence ID" value="NZ_CP008874.1"/>
</dbReference>
<evidence type="ECO:0000313" key="5">
    <source>
        <dbReference type="Proteomes" id="UP000069906"/>
    </source>
</evidence>
<sequence length="272" mass="27428">MVLPAGSTVPPIPQTAALLAALGAVLWGLRRDGVRVTDHTILALSPWMVAGATVHVVYQLDVLPSAVAPLASSPAVYGTTAVVAGFVWLLAGRTTRPLWWLAGVGVLAVLVPTGVALAVAAAGGTLTLTVPLLGVAAGAVMAWVTWRLFGAVRPSDATTVGVAGPVVLFGHALDGATTTLGVDVLGFGEKTPLSRIVMEIAGALPTADVIGVGWLFALVKLGLAVAVLALFAGYVRDEPSEGFGLLGLIAAVGLGPASYNVLLFAVMTPTGF</sequence>
<dbReference type="PANTHER" id="PTHR40700">
    <property type="entry name" value="HYPOTHETICAL MEMBRANE PROTEIN, CONSERVED, DUF63 FAMILY"/>
    <property type="match status" value="1"/>
</dbReference>
<dbReference type="Pfam" id="PF01889">
    <property type="entry name" value="DUF63"/>
    <property type="match status" value="1"/>
</dbReference>
<reference evidence="4" key="2">
    <citation type="submission" date="2015-05" db="EMBL/GenBank/DDBJ databases">
        <title>Complete genome sequence of Halanaeroarchaeum sulfurireducens type strain M27-SA2, a sulfate-reducer haloarchaeon from marine anoxic lake Medee.</title>
        <authorList>
            <person name="Messina E."/>
            <person name="Kublanov I.V."/>
            <person name="Toshchakov S."/>
            <person name="Arcadi E."/>
            <person name="La Spada G."/>
            <person name="La Cono V."/>
            <person name="Yakimov M.M."/>
        </authorList>
    </citation>
    <scope>NUCLEOTIDE SEQUENCE [LARGE SCALE GENOMIC DNA]</scope>
    <source>
        <strain evidence="4">M27-SA2</strain>
    </source>
</reference>
<keyword evidence="1" id="KW-0812">Transmembrane</keyword>
<evidence type="ECO:0000313" key="2">
    <source>
        <dbReference type="EMBL" id="AKH98386.1"/>
    </source>
</evidence>